<keyword evidence="3" id="KW-1185">Reference proteome</keyword>
<name>A0A6G1IAF3_9PEZI</name>
<dbReference type="EMBL" id="ML996687">
    <property type="protein sequence ID" value="KAF2405027.1"/>
    <property type="molecule type" value="Genomic_DNA"/>
</dbReference>
<sequence>MVDAQEFFVILSIGFPGYRNGRMVLVVLRDPTLSRPSSPFPFCCLSGARGKRGEQAVPVPVKFSNSQPSASRLQSPTSEPRVHPPARNPPSHSKPPAGCIFGPGWRGVLCRTYWVWSLHFPA</sequence>
<evidence type="ECO:0000313" key="3">
    <source>
        <dbReference type="Proteomes" id="UP000799640"/>
    </source>
</evidence>
<evidence type="ECO:0000256" key="1">
    <source>
        <dbReference type="SAM" id="MobiDB-lite"/>
    </source>
</evidence>
<proteinExistence type="predicted"/>
<evidence type="ECO:0000313" key="2">
    <source>
        <dbReference type="EMBL" id="KAF2405027.1"/>
    </source>
</evidence>
<feature type="region of interest" description="Disordered" evidence="1">
    <location>
        <begin position="60"/>
        <end position="97"/>
    </location>
</feature>
<protein>
    <submittedName>
        <fullName evidence="2">Uncharacterized protein</fullName>
    </submittedName>
</protein>
<dbReference type="Proteomes" id="UP000799640">
    <property type="component" value="Unassembled WGS sequence"/>
</dbReference>
<dbReference type="AlphaFoldDB" id="A0A6G1IAF3"/>
<accession>A0A6G1IAF3</accession>
<gene>
    <name evidence="2" type="ORF">EJ06DRAFT_9918</name>
</gene>
<organism evidence="2 3">
    <name type="scientific">Trichodelitschia bisporula</name>
    <dbReference type="NCBI Taxonomy" id="703511"/>
    <lineage>
        <taxon>Eukaryota</taxon>
        <taxon>Fungi</taxon>
        <taxon>Dikarya</taxon>
        <taxon>Ascomycota</taxon>
        <taxon>Pezizomycotina</taxon>
        <taxon>Dothideomycetes</taxon>
        <taxon>Dothideomycetes incertae sedis</taxon>
        <taxon>Phaeotrichales</taxon>
        <taxon>Phaeotrichaceae</taxon>
        <taxon>Trichodelitschia</taxon>
    </lineage>
</organism>
<reference evidence="2" key="1">
    <citation type="journal article" date="2020" name="Stud. Mycol.">
        <title>101 Dothideomycetes genomes: a test case for predicting lifestyles and emergence of pathogens.</title>
        <authorList>
            <person name="Haridas S."/>
            <person name="Albert R."/>
            <person name="Binder M."/>
            <person name="Bloem J."/>
            <person name="Labutti K."/>
            <person name="Salamov A."/>
            <person name="Andreopoulos B."/>
            <person name="Baker S."/>
            <person name="Barry K."/>
            <person name="Bills G."/>
            <person name="Bluhm B."/>
            <person name="Cannon C."/>
            <person name="Castanera R."/>
            <person name="Culley D."/>
            <person name="Daum C."/>
            <person name="Ezra D."/>
            <person name="Gonzalez J."/>
            <person name="Henrissat B."/>
            <person name="Kuo A."/>
            <person name="Liang C."/>
            <person name="Lipzen A."/>
            <person name="Lutzoni F."/>
            <person name="Magnuson J."/>
            <person name="Mondo S."/>
            <person name="Nolan M."/>
            <person name="Ohm R."/>
            <person name="Pangilinan J."/>
            <person name="Park H.-J."/>
            <person name="Ramirez L."/>
            <person name="Alfaro M."/>
            <person name="Sun H."/>
            <person name="Tritt A."/>
            <person name="Yoshinaga Y."/>
            <person name="Zwiers L.-H."/>
            <person name="Turgeon B."/>
            <person name="Goodwin S."/>
            <person name="Spatafora J."/>
            <person name="Crous P."/>
            <person name="Grigoriev I."/>
        </authorList>
    </citation>
    <scope>NUCLEOTIDE SEQUENCE</scope>
    <source>
        <strain evidence="2">CBS 262.69</strain>
    </source>
</reference>
<feature type="compositionally biased region" description="Polar residues" evidence="1">
    <location>
        <begin position="63"/>
        <end position="78"/>
    </location>
</feature>